<evidence type="ECO:0000313" key="1">
    <source>
        <dbReference type="EMBL" id="MPM09160.1"/>
    </source>
</evidence>
<comment type="caution">
    <text evidence="1">The sequence shown here is derived from an EMBL/GenBank/DDBJ whole genome shotgun (WGS) entry which is preliminary data.</text>
</comment>
<gene>
    <name evidence="1" type="ORF">SDC9_55476</name>
</gene>
<accession>A0A644WZ19</accession>
<protein>
    <submittedName>
        <fullName evidence="1">Uncharacterized protein</fullName>
    </submittedName>
</protein>
<organism evidence="1">
    <name type="scientific">bioreactor metagenome</name>
    <dbReference type="NCBI Taxonomy" id="1076179"/>
    <lineage>
        <taxon>unclassified sequences</taxon>
        <taxon>metagenomes</taxon>
        <taxon>ecological metagenomes</taxon>
    </lineage>
</organism>
<name>A0A644WZ19_9ZZZZ</name>
<sequence>MDDLQAAYEALQPDASQEQIKLTAEALQRRQYMPVMILGVKDFFLFTREDMLREFDRVQNLDDNSEELKSVIALSSPQEVREKHLLTLLNQYTLLCGLRKSDGDAWALVNELYEDD</sequence>
<reference evidence="1" key="1">
    <citation type="submission" date="2019-08" db="EMBL/GenBank/DDBJ databases">
        <authorList>
            <person name="Kucharzyk K."/>
            <person name="Murdoch R.W."/>
            <person name="Higgins S."/>
            <person name="Loffler F."/>
        </authorList>
    </citation>
    <scope>NUCLEOTIDE SEQUENCE</scope>
</reference>
<proteinExistence type="predicted"/>
<dbReference type="EMBL" id="VSSQ01001536">
    <property type="protein sequence ID" value="MPM09160.1"/>
    <property type="molecule type" value="Genomic_DNA"/>
</dbReference>
<dbReference type="AlphaFoldDB" id="A0A644WZ19"/>